<reference evidence="3" key="1">
    <citation type="journal article" date="2020" name="bioRxiv">
        <title>A rank-normalized archaeal taxonomy based on genome phylogeny resolves widespread incomplete and uneven classifications.</title>
        <authorList>
            <person name="Rinke C."/>
            <person name="Chuvochina M."/>
            <person name="Mussig A.J."/>
            <person name="Chaumeil P.-A."/>
            <person name="Waite D.W."/>
            <person name="Whitman W.B."/>
            <person name="Parks D.H."/>
            <person name="Hugenholtz P."/>
        </authorList>
    </citation>
    <scope>NUCLEOTIDE SEQUENCE</scope>
    <source>
        <strain evidence="3">UBA10011</strain>
    </source>
</reference>
<accession>A0A7J4IW46</accession>
<feature type="compositionally biased region" description="Low complexity" evidence="1">
    <location>
        <begin position="65"/>
        <end position="78"/>
    </location>
</feature>
<reference evidence="4" key="2">
    <citation type="submission" date="2021-03" db="EMBL/GenBank/DDBJ databases">
        <authorList>
            <person name="Jaffe A."/>
        </authorList>
    </citation>
    <scope>NUCLEOTIDE SEQUENCE</scope>
    <source>
        <strain evidence="4">RIFCSPHIGHO2_01_FULL_GW2011_AR10_43_9</strain>
    </source>
</reference>
<evidence type="ECO:0000313" key="4">
    <source>
        <dbReference type="EMBL" id="MBS3059475.1"/>
    </source>
</evidence>
<dbReference type="AlphaFoldDB" id="A0A7J4IW46"/>
<organism evidence="3 5">
    <name type="scientific">Candidatus Iainarchaeum sp</name>
    <dbReference type="NCBI Taxonomy" id="3101447"/>
    <lineage>
        <taxon>Archaea</taxon>
        <taxon>Candidatus Iainarchaeota</taxon>
        <taxon>Candidatus Iainarchaeia</taxon>
        <taxon>Candidatus Iainarchaeales</taxon>
        <taxon>Candidatus Iainarchaeaceae</taxon>
        <taxon>Candidatus Iainarchaeum</taxon>
    </lineage>
</organism>
<evidence type="ECO:0000256" key="1">
    <source>
        <dbReference type="SAM" id="MobiDB-lite"/>
    </source>
</evidence>
<sequence>MSEENSENFTVSTRTLLSLLLGAMFVLAAFQTLQLSELKQDVLEQKTTISQLKAQQGGTTAIQAQPASSASIPQSLQSVPDMVGGC</sequence>
<gene>
    <name evidence="3" type="ORF">HA237_03780</name>
    <name evidence="4" type="ORF">J4224_03590</name>
</gene>
<dbReference type="Proteomes" id="UP000577419">
    <property type="component" value="Unassembled WGS sequence"/>
</dbReference>
<feature type="region of interest" description="Disordered" evidence="1">
    <location>
        <begin position="65"/>
        <end position="86"/>
    </location>
</feature>
<keyword evidence="2" id="KW-1133">Transmembrane helix</keyword>
<feature type="transmembrane region" description="Helical" evidence="2">
    <location>
        <begin position="12"/>
        <end position="30"/>
    </location>
</feature>
<protein>
    <submittedName>
        <fullName evidence="3">Uncharacterized protein</fullName>
    </submittedName>
</protein>
<comment type="caution">
    <text evidence="3">The sequence shown here is derived from an EMBL/GenBank/DDBJ whole genome shotgun (WGS) entry which is preliminary data.</text>
</comment>
<dbReference type="EMBL" id="DUFG01000018">
    <property type="protein sequence ID" value="HIH08465.1"/>
    <property type="molecule type" value="Genomic_DNA"/>
</dbReference>
<dbReference type="EMBL" id="JAGVWF010000048">
    <property type="protein sequence ID" value="MBS3059475.1"/>
    <property type="molecule type" value="Genomic_DNA"/>
</dbReference>
<reference evidence="4" key="3">
    <citation type="submission" date="2021-05" db="EMBL/GenBank/DDBJ databases">
        <title>Protein family content uncovers lineage relationships and bacterial pathway maintenance mechanisms in DPANN archaea.</title>
        <authorList>
            <person name="Castelle C.J."/>
            <person name="Meheust R."/>
            <person name="Jaffe A.L."/>
            <person name="Seitz K."/>
            <person name="Gong X."/>
            <person name="Baker B.J."/>
            <person name="Banfield J.F."/>
        </authorList>
    </citation>
    <scope>NUCLEOTIDE SEQUENCE</scope>
    <source>
        <strain evidence="4">RIFCSPHIGHO2_01_FULL_GW2011_AR10_43_9</strain>
    </source>
</reference>
<dbReference type="Proteomes" id="UP000683213">
    <property type="component" value="Unassembled WGS sequence"/>
</dbReference>
<evidence type="ECO:0000313" key="5">
    <source>
        <dbReference type="Proteomes" id="UP000577419"/>
    </source>
</evidence>
<keyword evidence="2" id="KW-0472">Membrane</keyword>
<proteinExistence type="predicted"/>
<evidence type="ECO:0000256" key="2">
    <source>
        <dbReference type="SAM" id="Phobius"/>
    </source>
</evidence>
<evidence type="ECO:0000313" key="3">
    <source>
        <dbReference type="EMBL" id="HIH08465.1"/>
    </source>
</evidence>
<keyword evidence="2" id="KW-0812">Transmembrane</keyword>
<name>A0A7J4IW46_9ARCH</name>